<name>E3MEG0_CAERE</name>
<evidence type="ECO:0000313" key="3">
    <source>
        <dbReference type="Proteomes" id="UP000008281"/>
    </source>
</evidence>
<dbReference type="AlphaFoldDB" id="E3MEG0"/>
<proteinExistence type="predicted"/>
<dbReference type="OrthoDB" id="10619058at2759"/>
<organism evidence="3">
    <name type="scientific">Caenorhabditis remanei</name>
    <name type="common">Caenorhabditis vulgaris</name>
    <dbReference type="NCBI Taxonomy" id="31234"/>
    <lineage>
        <taxon>Eukaryota</taxon>
        <taxon>Metazoa</taxon>
        <taxon>Ecdysozoa</taxon>
        <taxon>Nematoda</taxon>
        <taxon>Chromadorea</taxon>
        <taxon>Rhabditida</taxon>
        <taxon>Rhabditina</taxon>
        <taxon>Rhabditomorpha</taxon>
        <taxon>Rhabditoidea</taxon>
        <taxon>Rhabditidae</taxon>
        <taxon>Peloderinae</taxon>
        <taxon>Caenorhabditis</taxon>
    </lineage>
</organism>
<sequence length="656" mass="74344">MLTRVMLSDTPVLCLKSPLKSLPSVLKSDGVIFIVMVSESLKPIYERISVPEACKNLEFFIDHSDGNIYLSNFSYDQLLLEVPVDAIMFREEKVEIFMGSKCLIASPDQVKSICKEEHFYERIAEDTTPEPLKKRKRVYRENRDSFSSHMSPELGVFSDGSISEHRSQANSPIIQDLEDSLIEDYDIHSNSYDITVYDNDDDNDELIAVIPPAKLILSSEIDNHDKTVINMKREIEEKYVLNEADPIIVLENNGQFEVVSGTKRALAYKSMQVESIRVSAISSAEKERVVLSKFLTSSRLTDQDTLKTIPIIFQLFEFLDVAPSSLTTWTNKEISMVFSEFLGKTTKLKFLFDICTLSDLCQSIKKLCESGINCSVHLCRDSLRKFRQNPQDVLTILATPLASEIEIRKMLSHVEPDVMFLMEQKKVDLTTASHLNLIYGHDPRFSLFIRGADFRCVNKKDQKAYIESRFELFKQKNNTEFSSLPKTTFEVATEHSNFDMVITSSEALSESILKKTRNVTVVLIGHSISSGSNYAMFLPDCLSSKSITGKLQNLLMLTFRIKQNDINLKDEEISSELRASGLIDKTLLSISDLIIFFKPRSYIFIDLGGFVTPAVVMSMVSVGSKVFVRDDISKRRLESFSEQTTNPSYPSSTSFS</sequence>
<keyword evidence="1" id="KW-0472">Membrane</keyword>
<evidence type="ECO:0000313" key="2">
    <source>
        <dbReference type="EMBL" id="EFP00522.1"/>
    </source>
</evidence>
<dbReference type="SUPFAM" id="SSF110849">
    <property type="entry name" value="ParB/Sulfiredoxin"/>
    <property type="match status" value="1"/>
</dbReference>
<keyword evidence="3" id="KW-1185">Reference proteome</keyword>
<gene>
    <name evidence="2" type="ORF">CRE_21784</name>
</gene>
<reference evidence="2" key="1">
    <citation type="submission" date="2007-07" db="EMBL/GenBank/DDBJ databases">
        <title>PCAP assembly of the Caenorhabditis remanei genome.</title>
        <authorList>
            <consortium name="The Caenorhabditis remanei Sequencing Consortium"/>
            <person name="Wilson R.K."/>
        </authorList>
    </citation>
    <scope>NUCLEOTIDE SEQUENCE [LARGE SCALE GENOMIC DNA]</scope>
    <source>
        <strain evidence="2">PB4641</strain>
    </source>
</reference>
<keyword evidence="1" id="KW-1133">Transmembrane helix</keyword>
<evidence type="ECO:0000256" key="1">
    <source>
        <dbReference type="SAM" id="Phobius"/>
    </source>
</evidence>
<protein>
    <submittedName>
        <fullName evidence="2">Uncharacterized protein</fullName>
    </submittedName>
</protein>
<dbReference type="Gene3D" id="3.90.1530.10">
    <property type="entry name" value="Conserved hypothetical protein from pyrococcus furiosus pfu- 392566-001, ParB domain"/>
    <property type="match status" value="1"/>
</dbReference>
<accession>E3MEG0</accession>
<feature type="transmembrane region" description="Helical" evidence="1">
    <location>
        <begin position="602"/>
        <end position="628"/>
    </location>
</feature>
<dbReference type="eggNOG" id="ENOG502TJKT">
    <property type="taxonomic scope" value="Eukaryota"/>
</dbReference>
<keyword evidence="1" id="KW-0812">Transmembrane</keyword>
<dbReference type="InterPro" id="IPR036086">
    <property type="entry name" value="ParB/Sulfiredoxin_sf"/>
</dbReference>
<dbReference type="InParanoid" id="E3MEG0"/>
<dbReference type="Proteomes" id="UP000008281">
    <property type="component" value="Unassembled WGS sequence"/>
</dbReference>
<dbReference type="OMA" id="CESGINC"/>
<dbReference type="EMBL" id="DS268439">
    <property type="protein sequence ID" value="EFP00522.1"/>
    <property type="molecule type" value="Genomic_DNA"/>
</dbReference>
<dbReference type="HOGENOM" id="CLU_480791_0_0_1"/>